<dbReference type="GO" id="GO:0016020">
    <property type="term" value="C:membrane"/>
    <property type="evidence" value="ECO:0007669"/>
    <property type="project" value="UniProtKB-SubCell"/>
</dbReference>
<evidence type="ECO:0000256" key="7">
    <source>
        <dbReference type="SAM" id="Phobius"/>
    </source>
</evidence>
<feature type="transmembrane region" description="Helical" evidence="7">
    <location>
        <begin position="115"/>
        <end position="135"/>
    </location>
</feature>
<dbReference type="AlphaFoldDB" id="A0A0J9XGP7"/>
<keyword evidence="5 7" id="KW-0472">Membrane</keyword>
<dbReference type="PANTHER" id="PTHR23504">
    <property type="entry name" value="MAJOR FACILITATOR SUPERFAMILY DOMAIN-CONTAINING PROTEIN 10"/>
    <property type="match status" value="1"/>
</dbReference>
<feature type="transmembrane region" description="Helical" evidence="7">
    <location>
        <begin position="304"/>
        <end position="327"/>
    </location>
</feature>
<keyword evidence="3 7" id="KW-0812">Transmembrane</keyword>
<name>A0A0J9XGP7_GEOCN</name>
<gene>
    <name evidence="9" type="ORF">BN980_GECA15s03343g</name>
</gene>
<dbReference type="InterPro" id="IPR036259">
    <property type="entry name" value="MFS_trans_sf"/>
</dbReference>
<keyword evidence="4 7" id="KW-1133">Transmembrane helix</keyword>
<dbReference type="Proteomes" id="UP000242525">
    <property type="component" value="Unassembled WGS sequence"/>
</dbReference>
<feature type="transmembrane region" description="Helical" evidence="7">
    <location>
        <begin position="388"/>
        <end position="405"/>
    </location>
</feature>
<dbReference type="Gene3D" id="1.20.1250.20">
    <property type="entry name" value="MFS general substrate transporter like domains"/>
    <property type="match status" value="1"/>
</dbReference>
<dbReference type="PANTHER" id="PTHR23504:SF15">
    <property type="entry name" value="MAJOR FACILITATOR SUPERFAMILY (MFS) PROFILE DOMAIN-CONTAINING PROTEIN"/>
    <property type="match status" value="1"/>
</dbReference>
<dbReference type="EMBL" id="CCBN010000015">
    <property type="protein sequence ID" value="CDO56582.1"/>
    <property type="molecule type" value="Genomic_DNA"/>
</dbReference>
<feature type="transmembrane region" description="Helical" evidence="7">
    <location>
        <begin position="354"/>
        <end position="376"/>
    </location>
</feature>
<comment type="subcellular location">
    <subcellularLocation>
        <location evidence="1">Membrane</location>
        <topology evidence="1">Multi-pass membrane protein</topology>
    </subcellularLocation>
</comment>
<proteinExistence type="predicted"/>
<keyword evidence="10" id="KW-1185">Reference proteome</keyword>
<evidence type="ECO:0000259" key="8">
    <source>
        <dbReference type="PROSITE" id="PS50850"/>
    </source>
</evidence>
<evidence type="ECO:0000256" key="6">
    <source>
        <dbReference type="SAM" id="MobiDB-lite"/>
    </source>
</evidence>
<feature type="transmembrane region" description="Helical" evidence="7">
    <location>
        <begin position="51"/>
        <end position="74"/>
    </location>
</feature>
<dbReference type="InterPro" id="IPR020846">
    <property type="entry name" value="MFS_dom"/>
</dbReference>
<dbReference type="GO" id="GO:0022857">
    <property type="term" value="F:transmembrane transporter activity"/>
    <property type="evidence" value="ECO:0007669"/>
    <property type="project" value="InterPro"/>
</dbReference>
<feature type="transmembrane region" description="Helical" evidence="7">
    <location>
        <begin position="147"/>
        <end position="167"/>
    </location>
</feature>
<dbReference type="InterPro" id="IPR011701">
    <property type="entry name" value="MFS"/>
</dbReference>
<evidence type="ECO:0000256" key="3">
    <source>
        <dbReference type="ARBA" id="ARBA00022692"/>
    </source>
</evidence>
<feature type="transmembrane region" description="Helical" evidence="7">
    <location>
        <begin position="16"/>
        <end position="39"/>
    </location>
</feature>
<feature type="transmembrane region" description="Helical" evidence="7">
    <location>
        <begin position="86"/>
        <end position="103"/>
    </location>
</feature>
<dbReference type="PROSITE" id="PS50850">
    <property type="entry name" value="MFS"/>
    <property type="match status" value="1"/>
</dbReference>
<organism evidence="9 10">
    <name type="scientific">Geotrichum candidum</name>
    <name type="common">Oospora lactis</name>
    <name type="synonym">Dipodascus geotrichum</name>
    <dbReference type="NCBI Taxonomy" id="1173061"/>
    <lineage>
        <taxon>Eukaryota</taxon>
        <taxon>Fungi</taxon>
        <taxon>Dikarya</taxon>
        <taxon>Ascomycota</taxon>
        <taxon>Saccharomycotina</taxon>
        <taxon>Dipodascomycetes</taxon>
        <taxon>Dipodascales</taxon>
        <taxon>Dipodascaceae</taxon>
        <taxon>Geotrichum</taxon>
    </lineage>
</organism>
<dbReference type="InterPro" id="IPR001958">
    <property type="entry name" value="Tet-R_TetA/multi-R_MdtG-like"/>
</dbReference>
<evidence type="ECO:0000256" key="5">
    <source>
        <dbReference type="ARBA" id="ARBA00023136"/>
    </source>
</evidence>
<accession>A0A0J9XGP7</accession>
<feature type="transmembrane region" description="Helical" evidence="7">
    <location>
        <begin position="484"/>
        <end position="503"/>
    </location>
</feature>
<comment type="caution">
    <text evidence="9">The sequence shown here is derived from an EMBL/GenBank/DDBJ whole genome shotgun (WGS) entry which is preliminary data.</text>
</comment>
<evidence type="ECO:0000313" key="9">
    <source>
        <dbReference type="EMBL" id="CDO56582.1"/>
    </source>
</evidence>
<feature type="compositionally biased region" description="Polar residues" evidence="6">
    <location>
        <begin position="537"/>
        <end position="550"/>
    </location>
</feature>
<feature type="transmembrane region" description="Helical" evidence="7">
    <location>
        <begin position="453"/>
        <end position="472"/>
    </location>
</feature>
<sequence length="550" mass="60185">MASSSSYWSLPRKNQIALLVLCRVTEPLAFTSISPYIYFMVRDFGYNDPSTISALVTLVMSSFAFGQALTGIFWGRFSDHLGRKPALLLGLIGTSISICVFGLSRNIYWAIAGRLLAGMLNGNVGVMRTIIAEIIGDQKEHQTRAFAILPMTFNIGTIVGPMVGGLLADPAHNYPQWFGNSKFLLKYPYILPNLFPIPLLLLAFILASLFIEETTENHHTALLPLHRDPGLKLGDWILNKLNLPVPQRRHHLVYDVLTNEVEEETLLESSASTISTSGTATPVLSPPKPVKPSLRSILTKPVRVTLFCFVALMLHCPSFLQLLPLFLSTPRMPDAPPAHGLVFNGGLGWSTARIGALMSILGFTGILLQLVVYPTVANIYGNAKVHRLSLLAFPVAYFVIPFLSFTPESPALISTLLIIPVGMLVVLGRTFAIPPMTILMTNAAPSRNVLGTVHGLTHSVVSVARCLGPFLLGNLYSLGVRINIIGLAFWTMSAVVLVEIYVARNLREWGSDRELPAGPDNSVTETEESTPLGVEQQRASYETFKNPNDK</sequence>
<feature type="transmembrane region" description="Helical" evidence="7">
    <location>
        <begin position="187"/>
        <end position="211"/>
    </location>
</feature>
<dbReference type="SUPFAM" id="SSF103473">
    <property type="entry name" value="MFS general substrate transporter"/>
    <property type="match status" value="1"/>
</dbReference>
<dbReference type="PRINTS" id="PR01035">
    <property type="entry name" value="TCRTETA"/>
</dbReference>
<dbReference type="Pfam" id="PF07690">
    <property type="entry name" value="MFS_1"/>
    <property type="match status" value="1"/>
</dbReference>
<dbReference type="CDD" id="cd17330">
    <property type="entry name" value="MFS_SLC46_TetA_like"/>
    <property type="match status" value="1"/>
</dbReference>
<feature type="region of interest" description="Disordered" evidence="6">
    <location>
        <begin position="513"/>
        <end position="550"/>
    </location>
</feature>
<feature type="transmembrane region" description="Helical" evidence="7">
    <location>
        <begin position="411"/>
        <end position="432"/>
    </location>
</feature>
<evidence type="ECO:0000256" key="4">
    <source>
        <dbReference type="ARBA" id="ARBA00022989"/>
    </source>
</evidence>
<evidence type="ECO:0000256" key="2">
    <source>
        <dbReference type="ARBA" id="ARBA00022448"/>
    </source>
</evidence>
<keyword evidence="2" id="KW-0813">Transport</keyword>
<dbReference type="OrthoDB" id="10262656at2759"/>
<protein>
    <recommendedName>
        <fullName evidence="8">Major facilitator superfamily (MFS) profile domain-containing protein</fullName>
    </recommendedName>
</protein>
<reference evidence="9" key="1">
    <citation type="submission" date="2014-03" db="EMBL/GenBank/DDBJ databases">
        <authorList>
            <person name="Casaregola S."/>
        </authorList>
    </citation>
    <scope>NUCLEOTIDE SEQUENCE [LARGE SCALE GENOMIC DNA]</scope>
    <source>
        <strain evidence="9">CLIB 918</strain>
    </source>
</reference>
<evidence type="ECO:0000256" key="1">
    <source>
        <dbReference type="ARBA" id="ARBA00004141"/>
    </source>
</evidence>
<evidence type="ECO:0000313" key="10">
    <source>
        <dbReference type="Proteomes" id="UP000242525"/>
    </source>
</evidence>
<feature type="domain" description="Major facilitator superfamily (MFS) profile" evidence="8">
    <location>
        <begin position="15"/>
        <end position="511"/>
    </location>
</feature>